<accession>A0A8J5WU34</accession>
<keyword evidence="2" id="KW-1185">Reference proteome</keyword>
<evidence type="ECO:0000313" key="2">
    <source>
        <dbReference type="Proteomes" id="UP000729402"/>
    </source>
</evidence>
<dbReference type="AlphaFoldDB" id="A0A8J5WU34"/>
<proteinExistence type="predicted"/>
<gene>
    <name evidence="1" type="ORF">GUJ93_ZPchr0012g21378</name>
</gene>
<organism evidence="1 2">
    <name type="scientific">Zizania palustris</name>
    <name type="common">Northern wild rice</name>
    <dbReference type="NCBI Taxonomy" id="103762"/>
    <lineage>
        <taxon>Eukaryota</taxon>
        <taxon>Viridiplantae</taxon>
        <taxon>Streptophyta</taxon>
        <taxon>Embryophyta</taxon>
        <taxon>Tracheophyta</taxon>
        <taxon>Spermatophyta</taxon>
        <taxon>Magnoliopsida</taxon>
        <taxon>Liliopsida</taxon>
        <taxon>Poales</taxon>
        <taxon>Poaceae</taxon>
        <taxon>BOP clade</taxon>
        <taxon>Oryzoideae</taxon>
        <taxon>Oryzeae</taxon>
        <taxon>Zizaniinae</taxon>
        <taxon>Zizania</taxon>
    </lineage>
</organism>
<dbReference type="Proteomes" id="UP000729402">
    <property type="component" value="Unassembled WGS sequence"/>
</dbReference>
<protein>
    <submittedName>
        <fullName evidence="1">Uncharacterized protein</fullName>
    </submittedName>
</protein>
<name>A0A8J5WU34_ZIZPA</name>
<comment type="caution">
    <text evidence="1">The sequence shown here is derived from an EMBL/GenBank/DDBJ whole genome shotgun (WGS) entry which is preliminary data.</text>
</comment>
<sequence>MRALAQLPWQASAFGTSDFQAWDPPAPFLSTEAEAYSSAMQRTWQRAADCIERRFQGEASVLAAQSELAGSRD</sequence>
<evidence type="ECO:0000313" key="1">
    <source>
        <dbReference type="EMBL" id="KAG8095376.1"/>
    </source>
</evidence>
<reference evidence="1" key="1">
    <citation type="journal article" date="2021" name="bioRxiv">
        <title>Whole Genome Assembly and Annotation of Northern Wild Rice, Zizania palustris L., Supports a Whole Genome Duplication in the Zizania Genus.</title>
        <authorList>
            <person name="Haas M."/>
            <person name="Kono T."/>
            <person name="Macchietto M."/>
            <person name="Millas R."/>
            <person name="McGilp L."/>
            <person name="Shao M."/>
            <person name="Duquette J."/>
            <person name="Hirsch C.N."/>
            <person name="Kimball J."/>
        </authorList>
    </citation>
    <scope>NUCLEOTIDE SEQUENCE</scope>
    <source>
        <tissue evidence="1">Fresh leaf tissue</tissue>
    </source>
</reference>
<reference evidence="1" key="2">
    <citation type="submission" date="2021-02" db="EMBL/GenBank/DDBJ databases">
        <authorList>
            <person name="Kimball J.A."/>
            <person name="Haas M.W."/>
            <person name="Macchietto M."/>
            <person name="Kono T."/>
            <person name="Duquette J."/>
            <person name="Shao M."/>
        </authorList>
    </citation>
    <scope>NUCLEOTIDE SEQUENCE</scope>
    <source>
        <tissue evidence="1">Fresh leaf tissue</tissue>
    </source>
</reference>
<dbReference type="EMBL" id="JAAALK010000080">
    <property type="protein sequence ID" value="KAG8095376.1"/>
    <property type="molecule type" value="Genomic_DNA"/>
</dbReference>